<reference evidence="11" key="2">
    <citation type="submission" date="2025-09" db="UniProtKB">
        <authorList>
            <consortium name="Ensembl"/>
        </authorList>
    </citation>
    <scope>IDENTIFICATION</scope>
</reference>
<evidence type="ECO:0000256" key="4">
    <source>
        <dbReference type="ARBA" id="ARBA00005975"/>
    </source>
</evidence>
<dbReference type="PROSITE" id="PS51837">
    <property type="entry name" value="LITAF"/>
    <property type="match status" value="1"/>
</dbReference>
<comment type="similarity">
    <text evidence="4">Belongs to the CDIP1/LITAF family.</text>
</comment>
<dbReference type="Pfam" id="PF10601">
    <property type="entry name" value="zf-LITAF-like"/>
    <property type="match status" value="1"/>
</dbReference>
<evidence type="ECO:0000256" key="7">
    <source>
        <dbReference type="ARBA" id="ARBA00023136"/>
    </source>
</evidence>
<dbReference type="InterPro" id="IPR037519">
    <property type="entry name" value="LITAF_fam"/>
</dbReference>
<keyword evidence="9" id="KW-0812">Transmembrane</keyword>
<feature type="transmembrane region" description="Helical" evidence="9">
    <location>
        <begin position="77"/>
        <end position="101"/>
    </location>
</feature>
<evidence type="ECO:0000256" key="3">
    <source>
        <dbReference type="ARBA" id="ARBA00004630"/>
    </source>
</evidence>
<dbReference type="PANTHER" id="PTHR23292:SF28">
    <property type="entry name" value="LIPOPOLYSACCHARIDE-INDUCED TUMOR NECROSIS FACTOR-ALPHA FACTOR-LIKE"/>
    <property type="match status" value="1"/>
</dbReference>
<dbReference type="SMART" id="SM00714">
    <property type="entry name" value="LITAF"/>
    <property type="match status" value="1"/>
</dbReference>
<comment type="subcellular location">
    <subcellularLocation>
        <location evidence="1">Endosome membrane</location>
        <topology evidence="1">Peripheral membrane protein</topology>
        <orientation evidence="1">Cytoplasmic side</orientation>
    </subcellularLocation>
    <subcellularLocation>
        <location evidence="2">Late endosome membrane</location>
    </subcellularLocation>
    <subcellularLocation>
        <location evidence="3">Lysosome membrane</location>
        <topology evidence="3">Peripheral membrane protein</topology>
        <orientation evidence="3">Cytoplasmic side</orientation>
    </subcellularLocation>
</comment>
<keyword evidence="12" id="KW-1185">Reference proteome</keyword>
<keyword evidence="5" id="KW-0479">Metal-binding</keyword>
<dbReference type="AlphaFoldDB" id="A0A3B3SPK3"/>
<dbReference type="Ensembl" id="ENSPKIT00000013104.1">
    <property type="protein sequence ID" value="ENSPKIP00000032245.1"/>
    <property type="gene ID" value="ENSPKIG00000012413.1"/>
</dbReference>
<dbReference type="GO" id="GO:0098574">
    <property type="term" value="C:cytoplasmic side of lysosomal membrane"/>
    <property type="evidence" value="ECO:0007669"/>
    <property type="project" value="TreeGrafter"/>
</dbReference>
<keyword evidence="6" id="KW-0862">Zinc</keyword>
<keyword evidence="7 9" id="KW-0472">Membrane</keyword>
<feature type="domain" description="LITAF" evidence="10">
    <location>
        <begin position="37"/>
        <end position="124"/>
    </location>
</feature>
<dbReference type="Proteomes" id="UP000261540">
    <property type="component" value="Unplaced"/>
</dbReference>
<feature type="compositionally biased region" description="Polar residues" evidence="8">
    <location>
        <begin position="28"/>
        <end position="41"/>
    </location>
</feature>
<accession>A0A3B3SPK3</accession>
<evidence type="ECO:0000256" key="1">
    <source>
        <dbReference type="ARBA" id="ARBA00004125"/>
    </source>
</evidence>
<evidence type="ECO:0000256" key="5">
    <source>
        <dbReference type="ARBA" id="ARBA00022723"/>
    </source>
</evidence>
<organism evidence="11 12">
    <name type="scientific">Paramormyrops kingsleyae</name>
    <dbReference type="NCBI Taxonomy" id="1676925"/>
    <lineage>
        <taxon>Eukaryota</taxon>
        <taxon>Metazoa</taxon>
        <taxon>Chordata</taxon>
        <taxon>Craniata</taxon>
        <taxon>Vertebrata</taxon>
        <taxon>Euteleostomi</taxon>
        <taxon>Actinopterygii</taxon>
        <taxon>Neopterygii</taxon>
        <taxon>Teleostei</taxon>
        <taxon>Osteoglossocephala</taxon>
        <taxon>Osteoglossomorpha</taxon>
        <taxon>Osteoglossiformes</taxon>
        <taxon>Mormyridae</taxon>
        <taxon>Paramormyrops</taxon>
    </lineage>
</organism>
<sequence>SSLPSTSNEPGSIPTSSSPTASIPTVSNPTASVSSPTASVPTQPVICSGNLGPEPAITTCTNCRQRVTTNVVYKAGAFAWLICLAFILFGFVFGCCLIPFFMDAFQDAHHSCPQCNASLHVHKRL</sequence>
<dbReference type="STRING" id="1676925.ENSPKIP00000032245"/>
<proteinExistence type="inferred from homology"/>
<dbReference type="GeneTree" id="ENSGT00940000155366"/>
<feature type="compositionally biased region" description="Polar residues" evidence="8">
    <location>
        <begin position="1"/>
        <end position="10"/>
    </location>
</feature>
<dbReference type="GO" id="GO:0008270">
    <property type="term" value="F:zinc ion binding"/>
    <property type="evidence" value="ECO:0007669"/>
    <property type="project" value="TreeGrafter"/>
</dbReference>
<dbReference type="GO" id="GO:0098560">
    <property type="term" value="C:cytoplasmic side of late endosome membrane"/>
    <property type="evidence" value="ECO:0007669"/>
    <property type="project" value="TreeGrafter"/>
</dbReference>
<evidence type="ECO:0000256" key="6">
    <source>
        <dbReference type="ARBA" id="ARBA00022833"/>
    </source>
</evidence>
<evidence type="ECO:0000256" key="8">
    <source>
        <dbReference type="SAM" id="MobiDB-lite"/>
    </source>
</evidence>
<dbReference type="GO" id="GO:0005634">
    <property type="term" value="C:nucleus"/>
    <property type="evidence" value="ECO:0007669"/>
    <property type="project" value="TreeGrafter"/>
</dbReference>
<reference evidence="11" key="1">
    <citation type="submission" date="2025-08" db="UniProtKB">
        <authorList>
            <consortium name="Ensembl"/>
        </authorList>
    </citation>
    <scope>IDENTIFICATION</scope>
</reference>
<feature type="compositionally biased region" description="Low complexity" evidence="8">
    <location>
        <begin position="12"/>
        <end position="27"/>
    </location>
</feature>
<name>A0A3B3SPK3_9TELE</name>
<evidence type="ECO:0000259" key="10">
    <source>
        <dbReference type="PROSITE" id="PS51837"/>
    </source>
</evidence>
<dbReference type="PANTHER" id="PTHR23292">
    <property type="entry name" value="LIPOPOLYSACCHARIDE-INDUCED TUMOR NECROSIS FACTOR-ALPHA FACTOR"/>
    <property type="match status" value="1"/>
</dbReference>
<evidence type="ECO:0000256" key="9">
    <source>
        <dbReference type="SAM" id="Phobius"/>
    </source>
</evidence>
<evidence type="ECO:0000256" key="2">
    <source>
        <dbReference type="ARBA" id="ARBA00004414"/>
    </source>
</evidence>
<keyword evidence="9" id="KW-1133">Transmembrane helix</keyword>
<evidence type="ECO:0000313" key="11">
    <source>
        <dbReference type="Ensembl" id="ENSPKIP00000032245.1"/>
    </source>
</evidence>
<protein>
    <recommendedName>
        <fullName evidence="10">LITAF domain-containing protein</fullName>
    </recommendedName>
</protein>
<dbReference type="InterPro" id="IPR006629">
    <property type="entry name" value="LITAF"/>
</dbReference>
<evidence type="ECO:0000313" key="12">
    <source>
        <dbReference type="Proteomes" id="UP000261540"/>
    </source>
</evidence>
<feature type="region of interest" description="Disordered" evidence="8">
    <location>
        <begin position="1"/>
        <end position="41"/>
    </location>
</feature>